<feature type="coiled-coil region" evidence="3">
    <location>
        <begin position="1293"/>
        <end position="1337"/>
    </location>
</feature>
<keyword evidence="5" id="KW-1185">Reference proteome</keyword>
<dbReference type="Proteomes" id="UP001470230">
    <property type="component" value="Unassembled WGS sequence"/>
</dbReference>
<evidence type="ECO:0000256" key="2">
    <source>
        <dbReference type="ARBA" id="ARBA00023043"/>
    </source>
</evidence>
<dbReference type="SMART" id="SM00248">
    <property type="entry name" value="ANK"/>
    <property type="match status" value="7"/>
</dbReference>
<reference evidence="4 5" key="1">
    <citation type="submission" date="2024-04" db="EMBL/GenBank/DDBJ databases">
        <title>Tritrichomonas musculus Genome.</title>
        <authorList>
            <person name="Alves-Ferreira E."/>
            <person name="Grigg M."/>
            <person name="Lorenzi H."/>
            <person name="Galac M."/>
        </authorList>
    </citation>
    <scope>NUCLEOTIDE SEQUENCE [LARGE SCALE GENOMIC DNA]</scope>
    <source>
        <strain evidence="4 5">EAF2021</strain>
    </source>
</reference>
<dbReference type="InterPro" id="IPR002110">
    <property type="entry name" value="Ankyrin_rpt"/>
</dbReference>
<dbReference type="PANTHER" id="PTHR24198">
    <property type="entry name" value="ANKYRIN REPEAT AND PROTEIN KINASE DOMAIN-CONTAINING PROTEIN"/>
    <property type="match status" value="1"/>
</dbReference>
<dbReference type="InterPro" id="IPR036770">
    <property type="entry name" value="Ankyrin_rpt-contain_sf"/>
</dbReference>
<dbReference type="PANTHER" id="PTHR24198:SF165">
    <property type="entry name" value="ANKYRIN REPEAT-CONTAINING PROTEIN-RELATED"/>
    <property type="match status" value="1"/>
</dbReference>
<organism evidence="4 5">
    <name type="scientific">Tritrichomonas musculus</name>
    <dbReference type="NCBI Taxonomy" id="1915356"/>
    <lineage>
        <taxon>Eukaryota</taxon>
        <taxon>Metamonada</taxon>
        <taxon>Parabasalia</taxon>
        <taxon>Tritrichomonadida</taxon>
        <taxon>Tritrichomonadidae</taxon>
        <taxon>Tritrichomonas</taxon>
    </lineage>
</organism>
<evidence type="ECO:0000313" key="5">
    <source>
        <dbReference type="Proteomes" id="UP001470230"/>
    </source>
</evidence>
<evidence type="ECO:0000256" key="1">
    <source>
        <dbReference type="ARBA" id="ARBA00022737"/>
    </source>
</evidence>
<sequence>MQDSNQIASSNQQIDLPLQNLLTDPNDLLSYNQLVKDIYQLFNEGEILKGKARTKLWEIFLSKVNDFIKNSNSHLINFRRNIAAGAIIFKIDSNKIFIFAKLAYLQKIFQKLNTIPSLSTISKRIGQIVNFKINDIPFLSNFLCFMNNVKLLYPNCIIGWSLYEIPYNLINVLSINTYMMFYDQTELYNAKLIDSIIDDDENSFNSLLSQLSNDSLNINHRFSMTKYKIPAIIKDNPTLLCLCSLFNASNCFFLLYNSIQRCFLSTEINRTDDKGRSLIHFTVAGGCMAIIYQLEKFGFNITQKYDIDGYGPMHYSAKSGTTEAFRFLWCKGVDMFSDSAILSPFHLACQYGNLEIISFIYQNDSNIKIPSYCFSKCENINPLCLACENDRDNVVSFLLDKIYLPRQQEININEFILAACHSCCQNGSLSCLKILFMHNMNEILHDHSLLAEATEKGHLDIIKFIFQKNSFFEEDTEKLKNHLQNAVLNNKLEVVKYYINHNLGKYLDKSDINDLFFKSLGNINLIKYLDKIFNINYDINGKHYIREACFLKDIQVLSFLLAKKCEIEVDLLQTLHEQKSPLLQFLMIKSKTYTDIIGSKKDVTTEQGVENQGNQLCCQQGDNTFCWSSSNNNKSSGCNTSLSFLDIDGEIVVEKYMYTENDYKLIIMNYNSDFEYKYDSDPFGTKRMNIQRQNKANQRLLKAQNLQNAKASMLLTNNQKTNNAMCNHEIITVPTKEKYLLDLFLENINKNLTRHPCGYRYYKDVVDFCYCIKYGPKPYENIRRIIPIPTVRSLKIRKDKQFKSIKKSMINGDVNIVINLILRKYVSPQANKKVNCLLSIDAIEVSLYKKSNNFFKSLFIFYLIPLDNCHKPFPIKVVKHQNGKANSDFIQLIKEITKKIMANSPCINLKYLSTDGDTGYFPEYESEFKLLFDYFKAHGIEGYTKIIGKLIFLYSQKGECLIIADLIHFLKNRRTQIIFSQINMKNIVVNTSCLQDILNRTAPIADRSSLSKLQDVFPIEIFNFQIFLEVFKSGNYDLAFYLFPACCWNESFNNSKIGKLTRLFLLECGLFGFKRFHEIQQKSQDSTEIMPAIAIKRAFTAISLSWNEFSESEGIFKFSNLGTMLQEHFHALIRGMTGSVDTIDNTINCIIRSNIILEILDKQGAVVSGRTRYSVGGTHYNPDIHSFELIYEDKPENIINRLEKMSVYGNYTDFPDLFIPCFCSFIETIAAGSLRISCTNKHFHYGRRIISREITNSVEIKKETNQENTIAENEEFYEEYDDSNLKNDIELINKLINDNDDDEEEEIIEQEEEMVEQEEKEEMIEQEEEELNEHLINNWNFKIIIIIIFI</sequence>
<keyword evidence="3" id="KW-0175">Coiled coil</keyword>
<keyword evidence="2" id="KW-0040">ANK repeat</keyword>
<keyword evidence="1" id="KW-0677">Repeat</keyword>
<dbReference type="Gene3D" id="1.25.40.20">
    <property type="entry name" value="Ankyrin repeat-containing domain"/>
    <property type="match status" value="1"/>
</dbReference>
<dbReference type="SUPFAM" id="SSF48403">
    <property type="entry name" value="Ankyrin repeat"/>
    <property type="match status" value="2"/>
</dbReference>
<dbReference type="EMBL" id="JAPFFF010000003">
    <property type="protein sequence ID" value="KAK8894267.1"/>
    <property type="molecule type" value="Genomic_DNA"/>
</dbReference>
<gene>
    <name evidence="4" type="ORF">M9Y10_022702</name>
</gene>
<evidence type="ECO:0000256" key="3">
    <source>
        <dbReference type="SAM" id="Coils"/>
    </source>
</evidence>
<comment type="caution">
    <text evidence="4">The sequence shown here is derived from an EMBL/GenBank/DDBJ whole genome shotgun (WGS) entry which is preliminary data.</text>
</comment>
<protein>
    <recommendedName>
        <fullName evidence="6">DUF3447 domain-containing protein</fullName>
    </recommendedName>
</protein>
<name>A0ABR2KTK9_9EUKA</name>
<proteinExistence type="predicted"/>
<evidence type="ECO:0000313" key="4">
    <source>
        <dbReference type="EMBL" id="KAK8894267.1"/>
    </source>
</evidence>
<evidence type="ECO:0008006" key="6">
    <source>
        <dbReference type="Google" id="ProtNLM"/>
    </source>
</evidence>
<accession>A0ABR2KTK9</accession>